<name>A0A6A6P9B4_9PEZI</name>
<protein>
    <submittedName>
        <fullName evidence="1">Uncharacterized protein</fullName>
    </submittedName>
</protein>
<dbReference type="Proteomes" id="UP000799766">
    <property type="component" value="Unassembled WGS sequence"/>
</dbReference>
<keyword evidence="2" id="KW-1185">Reference proteome</keyword>
<dbReference type="EMBL" id="MU001673">
    <property type="protein sequence ID" value="KAF2460372.1"/>
    <property type="molecule type" value="Genomic_DNA"/>
</dbReference>
<gene>
    <name evidence="1" type="ORF">BDY21DRAFT_163485</name>
</gene>
<organism evidence="1 2">
    <name type="scientific">Lineolata rhizophorae</name>
    <dbReference type="NCBI Taxonomy" id="578093"/>
    <lineage>
        <taxon>Eukaryota</taxon>
        <taxon>Fungi</taxon>
        <taxon>Dikarya</taxon>
        <taxon>Ascomycota</taxon>
        <taxon>Pezizomycotina</taxon>
        <taxon>Dothideomycetes</taxon>
        <taxon>Dothideomycetes incertae sedis</taxon>
        <taxon>Lineolatales</taxon>
        <taxon>Lineolataceae</taxon>
        <taxon>Lineolata</taxon>
    </lineage>
</organism>
<evidence type="ECO:0000313" key="2">
    <source>
        <dbReference type="Proteomes" id="UP000799766"/>
    </source>
</evidence>
<proteinExistence type="predicted"/>
<evidence type="ECO:0000313" key="1">
    <source>
        <dbReference type="EMBL" id="KAF2460372.1"/>
    </source>
</evidence>
<sequence length="152" mass="16648">MGAGAPGTRLGGAHHVRGRGRDLYFRTAAPNLNSDTPAPIDRDRKQQLRVRLAFSPTTFGTLPHARLATPLFLAGVARLHLYVCNSSLLHFFPFPSYRAPYSIARDLLIPGPEPPTRFVCPVELRDAPNRARPRLLGAPATSQPSFPHQAAH</sequence>
<accession>A0A6A6P9B4</accession>
<reference evidence="1" key="1">
    <citation type="journal article" date="2020" name="Stud. Mycol.">
        <title>101 Dothideomycetes genomes: a test case for predicting lifestyles and emergence of pathogens.</title>
        <authorList>
            <person name="Haridas S."/>
            <person name="Albert R."/>
            <person name="Binder M."/>
            <person name="Bloem J."/>
            <person name="Labutti K."/>
            <person name="Salamov A."/>
            <person name="Andreopoulos B."/>
            <person name="Baker S."/>
            <person name="Barry K."/>
            <person name="Bills G."/>
            <person name="Bluhm B."/>
            <person name="Cannon C."/>
            <person name="Castanera R."/>
            <person name="Culley D."/>
            <person name="Daum C."/>
            <person name="Ezra D."/>
            <person name="Gonzalez J."/>
            <person name="Henrissat B."/>
            <person name="Kuo A."/>
            <person name="Liang C."/>
            <person name="Lipzen A."/>
            <person name="Lutzoni F."/>
            <person name="Magnuson J."/>
            <person name="Mondo S."/>
            <person name="Nolan M."/>
            <person name="Ohm R."/>
            <person name="Pangilinan J."/>
            <person name="Park H.-J."/>
            <person name="Ramirez L."/>
            <person name="Alfaro M."/>
            <person name="Sun H."/>
            <person name="Tritt A."/>
            <person name="Yoshinaga Y."/>
            <person name="Zwiers L.-H."/>
            <person name="Turgeon B."/>
            <person name="Goodwin S."/>
            <person name="Spatafora J."/>
            <person name="Crous P."/>
            <person name="Grigoriev I."/>
        </authorList>
    </citation>
    <scope>NUCLEOTIDE SEQUENCE</scope>
    <source>
        <strain evidence="1">ATCC 16933</strain>
    </source>
</reference>
<dbReference type="AlphaFoldDB" id="A0A6A6P9B4"/>